<evidence type="ECO:0008006" key="8">
    <source>
        <dbReference type="Google" id="ProtNLM"/>
    </source>
</evidence>
<name>A0A517LJ02_9PEZI</name>
<keyword evidence="2" id="KW-0732">Signal</keyword>
<dbReference type="STRING" id="50376.A0A517LJ02"/>
<accession>A0A517LJ02</accession>
<dbReference type="EMBL" id="CP042197">
    <property type="protein sequence ID" value="QDS75620.1"/>
    <property type="molecule type" value="Genomic_DNA"/>
</dbReference>
<dbReference type="Pfam" id="PF04616">
    <property type="entry name" value="Glyco_hydro_43"/>
    <property type="match status" value="1"/>
</dbReference>
<evidence type="ECO:0000313" key="6">
    <source>
        <dbReference type="EMBL" id="QDS75620.1"/>
    </source>
</evidence>
<keyword evidence="3 5" id="KW-0378">Hydrolase</keyword>
<evidence type="ECO:0000256" key="3">
    <source>
        <dbReference type="ARBA" id="ARBA00022801"/>
    </source>
</evidence>
<dbReference type="Proteomes" id="UP000316270">
    <property type="component" value="Chromosome 13"/>
</dbReference>
<dbReference type="PANTHER" id="PTHR43817:SF1">
    <property type="entry name" value="HYDROLASE, FAMILY 43, PUTATIVE (AFU_ORTHOLOGUE AFUA_3G01660)-RELATED"/>
    <property type="match status" value="1"/>
</dbReference>
<comment type="similarity">
    <text evidence="1 5">Belongs to the glycosyl hydrolase 43 family.</text>
</comment>
<dbReference type="InterPro" id="IPR006710">
    <property type="entry name" value="Glyco_hydro_43"/>
</dbReference>
<dbReference type="InterPro" id="IPR023296">
    <property type="entry name" value="Glyco_hydro_beta-prop_sf"/>
</dbReference>
<evidence type="ECO:0000313" key="7">
    <source>
        <dbReference type="Proteomes" id="UP000316270"/>
    </source>
</evidence>
<dbReference type="CDD" id="cd18820">
    <property type="entry name" value="GH43_LbAraf43-like"/>
    <property type="match status" value="1"/>
</dbReference>
<evidence type="ECO:0000256" key="5">
    <source>
        <dbReference type="RuleBase" id="RU361187"/>
    </source>
</evidence>
<dbReference type="Gene3D" id="2.115.10.20">
    <property type="entry name" value="Glycosyl hydrolase domain, family 43"/>
    <property type="match status" value="1"/>
</dbReference>
<organism evidence="6 7">
    <name type="scientific">Venturia effusa</name>
    <dbReference type="NCBI Taxonomy" id="50376"/>
    <lineage>
        <taxon>Eukaryota</taxon>
        <taxon>Fungi</taxon>
        <taxon>Dikarya</taxon>
        <taxon>Ascomycota</taxon>
        <taxon>Pezizomycotina</taxon>
        <taxon>Dothideomycetes</taxon>
        <taxon>Pleosporomycetidae</taxon>
        <taxon>Venturiales</taxon>
        <taxon>Venturiaceae</taxon>
        <taxon>Venturia</taxon>
    </lineage>
</organism>
<protein>
    <recommendedName>
        <fullName evidence="8">Glycoside hydrolase family 43 protein</fullName>
    </recommendedName>
</protein>
<keyword evidence="4 5" id="KW-0326">Glycosidase</keyword>
<gene>
    <name evidence="6" type="ORF">FKW77_006706</name>
</gene>
<reference evidence="6 7" key="1">
    <citation type="submission" date="2019-07" db="EMBL/GenBank/DDBJ databases">
        <title>Finished genome of Venturia effusa.</title>
        <authorList>
            <person name="Young C.A."/>
            <person name="Cox M.P."/>
            <person name="Ganley A.R.D."/>
            <person name="David W.J."/>
        </authorList>
    </citation>
    <scope>NUCLEOTIDE SEQUENCE [LARGE SCALE GENOMIC DNA]</scope>
    <source>
        <strain evidence="7">albino</strain>
    </source>
</reference>
<evidence type="ECO:0000256" key="4">
    <source>
        <dbReference type="ARBA" id="ARBA00023295"/>
    </source>
</evidence>
<dbReference type="GO" id="GO:0004553">
    <property type="term" value="F:hydrolase activity, hydrolyzing O-glycosyl compounds"/>
    <property type="evidence" value="ECO:0007669"/>
    <property type="project" value="InterPro"/>
</dbReference>
<dbReference type="SUPFAM" id="SSF75005">
    <property type="entry name" value="Arabinanase/levansucrase/invertase"/>
    <property type="match status" value="1"/>
</dbReference>
<evidence type="ECO:0000256" key="1">
    <source>
        <dbReference type="ARBA" id="ARBA00009865"/>
    </source>
</evidence>
<dbReference type="PANTHER" id="PTHR43817">
    <property type="entry name" value="GLYCOSYL HYDROLASE"/>
    <property type="match status" value="1"/>
</dbReference>
<keyword evidence="7" id="KW-1185">Reference proteome</keyword>
<dbReference type="OrthoDB" id="272289at2759"/>
<sequence>MNYNNAVLTITDISTPDPHVTFANQVYHLVYTAGDRVEIWSSQHLLQLGQTCKKTTIWRPPPNTPYSADVWAPELHAINGRWYIYLAAADPAHGNKSHRMYVLVGPPSHIDPTSGQYEMLGPIAGLPSSQWQIDGTVFPLNGRLYFAYSGWPLDQTDASELTQELFILELSDATTAMGRPVRICEPCEKWERSGDHGINEGPQFLSSPNGDWAGLAYSCAGSWTKEYKMNTLYYSGGDPLHPGSWHKSRRPLIQNSEGRGGPFGPGHGCFVNVGSETWAVYHATDREDQGWDGRKARVQRVLWGREGPEMGGCVGTLVKDPGLFMSGAGCAESGGGRGQGGGEGRKHGVKGMLMEAKGFLRNL</sequence>
<proteinExistence type="inferred from homology"/>
<dbReference type="AlphaFoldDB" id="A0A517LJ02"/>
<evidence type="ECO:0000256" key="2">
    <source>
        <dbReference type="ARBA" id="ARBA00022729"/>
    </source>
</evidence>
<dbReference type="GO" id="GO:0005975">
    <property type="term" value="P:carbohydrate metabolic process"/>
    <property type="evidence" value="ECO:0007669"/>
    <property type="project" value="InterPro"/>
</dbReference>